<dbReference type="InterPro" id="IPR036366">
    <property type="entry name" value="PGBDSf"/>
</dbReference>
<dbReference type="RefSeq" id="WP_145902522.1">
    <property type="nucleotide sequence ID" value="NZ_CXWA01000003.1"/>
</dbReference>
<keyword evidence="2" id="KW-1185">Reference proteome</keyword>
<proteinExistence type="predicted"/>
<accession>A0A0M6ZN40</accession>
<evidence type="ECO:0000313" key="1">
    <source>
        <dbReference type="EMBL" id="CTQ63642.1"/>
    </source>
</evidence>
<sequence length="320" mass="35267">MPDFDGPKYWPLLKNYTESFTVEVLQNNLNMIAKVQNLQKHYSPSGKALSKMGHKTFSDLKDSDLLLETDGKYGRLTAGRVVIFQDNFKLPTIDGIVGTKETWPALDHAMMAVEREILRAALNNRPNLINAKQTLPGGADCGYFAGYAVAATENSSFGPTSISFDRDDALAARDKFDETIDEKDHGKENTGKDLHVLDAARYLESLGASGFRLRDMTSGNFATENKLIEFLDERTNAGRSPAMVALNNVISPSIGHWVAVLGKNKVLGITLYLIYDSSGRLPKVMKGAGSIAGVTCVWVDEFVLRAFFDDRSASRIVSRF</sequence>
<dbReference type="EMBL" id="CXWC01000001">
    <property type="protein sequence ID" value="CTQ63642.1"/>
    <property type="molecule type" value="Genomic_DNA"/>
</dbReference>
<evidence type="ECO:0000313" key="2">
    <source>
        <dbReference type="Proteomes" id="UP000049983"/>
    </source>
</evidence>
<dbReference type="Gene3D" id="1.10.101.10">
    <property type="entry name" value="PGBD-like superfamily/PGBD"/>
    <property type="match status" value="1"/>
</dbReference>
<dbReference type="AlphaFoldDB" id="A0A0M6ZN40"/>
<dbReference type="Proteomes" id="UP000049983">
    <property type="component" value="Unassembled WGS sequence"/>
</dbReference>
<protein>
    <submittedName>
        <fullName evidence="1">Uncharacterized protein</fullName>
    </submittedName>
</protein>
<reference evidence="2" key="1">
    <citation type="submission" date="2015-07" db="EMBL/GenBank/DDBJ databases">
        <authorList>
            <person name="Rodrigo-Torres Lidia"/>
            <person name="Arahal R.David."/>
        </authorList>
    </citation>
    <scope>NUCLEOTIDE SEQUENCE [LARGE SCALE GENOMIC DNA]</scope>
    <source>
        <strain evidence="2">CECT 5096</strain>
    </source>
</reference>
<dbReference type="GeneID" id="97667561"/>
<name>A0A0M6ZN40_9HYPH</name>
<organism evidence="1 2">
    <name type="scientific">Roseibium album</name>
    <dbReference type="NCBI Taxonomy" id="311410"/>
    <lineage>
        <taxon>Bacteria</taxon>
        <taxon>Pseudomonadati</taxon>
        <taxon>Pseudomonadota</taxon>
        <taxon>Alphaproteobacteria</taxon>
        <taxon>Hyphomicrobiales</taxon>
        <taxon>Stappiaceae</taxon>
        <taxon>Roseibium</taxon>
    </lineage>
</organism>
<gene>
    <name evidence="1" type="ORF">LA5096_00086</name>
</gene>